<evidence type="ECO:0000256" key="6">
    <source>
        <dbReference type="SAM" id="Phobius"/>
    </source>
</evidence>
<feature type="transmembrane region" description="Helical" evidence="6">
    <location>
        <begin position="42"/>
        <end position="63"/>
    </location>
</feature>
<feature type="transmembrane region" description="Helical" evidence="6">
    <location>
        <begin position="75"/>
        <end position="98"/>
    </location>
</feature>
<evidence type="ECO:0000313" key="7">
    <source>
        <dbReference type="EMBL" id="SEE76771.1"/>
    </source>
</evidence>
<feature type="transmembrane region" description="Helical" evidence="6">
    <location>
        <begin position="332"/>
        <end position="358"/>
    </location>
</feature>
<dbReference type="Proteomes" id="UP000183208">
    <property type="component" value="Unassembled WGS sequence"/>
</dbReference>
<keyword evidence="4 6" id="KW-1133">Transmembrane helix</keyword>
<evidence type="ECO:0000256" key="3">
    <source>
        <dbReference type="ARBA" id="ARBA00022692"/>
    </source>
</evidence>
<feature type="transmembrane region" description="Helical" evidence="6">
    <location>
        <begin position="235"/>
        <end position="258"/>
    </location>
</feature>
<dbReference type="GO" id="GO:0016020">
    <property type="term" value="C:membrane"/>
    <property type="evidence" value="ECO:0007669"/>
    <property type="project" value="UniProtKB-SubCell"/>
</dbReference>
<dbReference type="EMBL" id="FNTI01000002">
    <property type="protein sequence ID" value="SEE76771.1"/>
    <property type="molecule type" value="Genomic_DNA"/>
</dbReference>
<dbReference type="AlphaFoldDB" id="A0A1M7JPG9"/>
<name>A0A1M7JPG9_9BRAD</name>
<dbReference type="RefSeq" id="WP_074832531.1">
    <property type="nucleotide sequence ID" value="NZ_FNTI01000002.1"/>
</dbReference>
<comment type="similarity">
    <text evidence="2">Belongs to the autoinducer-2 exporter (AI-2E) (TC 2.A.86) family.</text>
</comment>
<dbReference type="PANTHER" id="PTHR21716:SF62">
    <property type="entry name" value="TRANSPORT PROTEIN YDBI-RELATED"/>
    <property type="match status" value="1"/>
</dbReference>
<reference evidence="7 8" key="1">
    <citation type="submission" date="2016-10" db="EMBL/GenBank/DDBJ databases">
        <authorList>
            <person name="de Groot N.N."/>
        </authorList>
    </citation>
    <scope>NUCLEOTIDE SEQUENCE [LARGE SCALE GENOMIC DNA]</scope>
    <source>
        <strain evidence="7 8">GAS522</strain>
    </source>
</reference>
<protein>
    <submittedName>
        <fullName evidence="7">Predicted PurR-regulated permease PerM</fullName>
    </submittedName>
</protein>
<sequence length="377" mass="38945">MTGPADDRLQARSDLAWAISVGGIGVVLFAALLLFTWTFAATLFLIFAGMLLGVALNAMTNLLGRVVGLAHSLRLAIVCLVLAGMLSGVVFLGGATIAQQAKVLSNTIKSQLVTVKAFLEKNGIDTSYLDFGNAAAAPASDSTTTTTPAPAPTHNLPSAGTLASSGGAIVSQTLKVLLGTVSAVGNFFIVLFLGLAFAAQPGVYRAGLLFMAPAKHRARATVIIDRIGETLERWLIAQIVTMAAVFLVTWIGLAVIGIQSSFILGIQAGLLAFIPTVGAIMAGLIVVLASLASGWVAALSAFILFLGVHAMESYVLTPIIQRQALDIPPATLFAFQILLGVVFGIWGLALALPLMAIAKVMIDHFKAEGAAPQAAAA</sequence>
<dbReference type="OrthoDB" id="5761230at2"/>
<keyword evidence="5 6" id="KW-0472">Membrane</keyword>
<gene>
    <name evidence="7" type="ORF">SAMN05444171_7951</name>
</gene>
<evidence type="ECO:0000256" key="2">
    <source>
        <dbReference type="ARBA" id="ARBA00009773"/>
    </source>
</evidence>
<dbReference type="GO" id="GO:0055085">
    <property type="term" value="P:transmembrane transport"/>
    <property type="evidence" value="ECO:0007669"/>
    <property type="project" value="TreeGrafter"/>
</dbReference>
<proteinExistence type="inferred from homology"/>
<organism evidence="7 8">
    <name type="scientific">Bradyrhizobium lablabi</name>
    <dbReference type="NCBI Taxonomy" id="722472"/>
    <lineage>
        <taxon>Bacteria</taxon>
        <taxon>Pseudomonadati</taxon>
        <taxon>Pseudomonadota</taxon>
        <taxon>Alphaproteobacteria</taxon>
        <taxon>Hyphomicrobiales</taxon>
        <taxon>Nitrobacteraceae</taxon>
        <taxon>Bradyrhizobium</taxon>
    </lineage>
</organism>
<feature type="transmembrane region" description="Helical" evidence="6">
    <location>
        <begin position="176"/>
        <end position="199"/>
    </location>
</feature>
<keyword evidence="3 6" id="KW-0812">Transmembrane</keyword>
<dbReference type="PANTHER" id="PTHR21716">
    <property type="entry name" value="TRANSMEMBRANE PROTEIN"/>
    <property type="match status" value="1"/>
</dbReference>
<evidence type="ECO:0000256" key="5">
    <source>
        <dbReference type="ARBA" id="ARBA00023136"/>
    </source>
</evidence>
<evidence type="ECO:0000256" key="4">
    <source>
        <dbReference type="ARBA" id="ARBA00022989"/>
    </source>
</evidence>
<evidence type="ECO:0000256" key="1">
    <source>
        <dbReference type="ARBA" id="ARBA00004141"/>
    </source>
</evidence>
<accession>A0A1M7JPG9</accession>
<feature type="transmembrane region" description="Helical" evidence="6">
    <location>
        <begin position="295"/>
        <end position="320"/>
    </location>
</feature>
<feature type="transmembrane region" description="Helical" evidence="6">
    <location>
        <begin position="270"/>
        <end position="289"/>
    </location>
</feature>
<dbReference type="Pfam" id="PF01594">
    <property type="entry name" value="AI-2E_transport"/>
    <property type="match status" value="1"/>
</dbReference>
<evidence type="ECO:0000313" key="8">
    <source>
        <dbReference type="Proteomes" id="UP000183208"/>
    </source>
</evidence>
<dbReference type="InterPro" id="IPR002549">
    <property type="entry name" value="AI-2E-like"/>
</dbReference>
<feature type="transmembrane region" description="Helical" evidence="6">
    <location>
        <begin position="15"/>
        <end position="35"/>
    </location>
</feature>
<comment type="subcellular location">
    <subcellularLocation>
        <location evidence="1">Membrane</location>
        <topology evidence="1">Multi-pass membrane protein</topology>
    </subcellularLocation>
</comment>